<sequence>MGGLFSNARAENELNNVINAGISVVNKSVQDCLPKLSNTNNIQFKATNGGVIDIGTIDVNQIVTVDTNCVANNAASTQLSQDIQNQMAQTAAATVGALSLGSTDANNYINSVTNLSQQISNSFLQKCSPTANNTANFQVAADGTGSQFKLGFYNLNQAISGVTQCMQTTVADSQAAEDLKQSIDQSATAKNEGLLDFLGIILAVLAVIAVIVIIVIIVLVIPKGGGGSKTTVSVEGASKNK</sequence>
<reference evidence="2" key="1">
    <citation type="submission" date="2018-10" db="EMBL/GenBank/DDBJ databases">
        <title>Hidden diversity of soil giant viruses.</title>
        <authorList>
            <person name="Schulz F."/>
            <person name="Alteio L."/>
            <person name="Goudeau D."/>
            <person name="Ryan E.M."/>
            <person name="Malmstrom R.R."/>
            <person name="Blanchard J."/>
            <person name="Woyke T."/>
        </authorList>
    </citation>
    <scope>NUCLEOTIDE SEQUENCE</scope>
    <source>
        <strain evidence="2">SMV1</strain>
    </source>
</reference>
<protein>
    <submittedName>
        <fullName evidence="2">Uncharacterized protein</fullName>
    </submittedName>
</protein>
<proteinExistence type="predicted"/>
<dbReference type="EMBL" id="MK072498">
    <property type="protein sequence ID" value="AYV86188.1"/>
    <property type="molecule type" value="Genomic_DNA"/>
</dbReference>
<keyword evidence="1" id="KW-0472">Membrane</keyword>
<gene>
    <name evidence="2" type="ORF">Solumvirus1_63</name>
</gene>
<evidence type="ECO:0000256" key="1">
    <source>
        <dbReference type="SAM" id="Phobius"/>
    </source>
</evidence>
<feature type="transmembrane region" description="Helical" evidence="1">
    <location>
        <begin position="197"/>
        <end position="221"/>
    </location>
</feature>
<keyword evidence="1" id="KW-0812">Transmembrane</keyword>
<organism evidence="2">
    <name type="scientific">Solumvirus sp</name>
    <dbReference type="NCBI Taxonomy" id="2487773"/>
    <lineage>
        <taxon>Viruses</taxon>
        <taxon>Pithoviruses</taxon>
    </lineage>
</organism>
<keyword evidence="1" id="KW-1133">Transmembrane helix</keyword>
<evidence type="ECO:0000313" key="2">
    <source>
        <dbReference type="EMBL" id="AYV86188.1"/>
    </source>
</evidence>
<accession>A0A3G5AGD2</accession>
<name>A0A3G5AGD2_9VIRU</name>